<dbReference type="PROSITE" id="PS51390">
    <property type="entry name" value="WAP"/>
    <property type="match status" value="1"/>
</dbReference>
<dbReference type="SMART" id="SM00217">
    <property type="entry name" value="WAP"/>
    <property type="match status" value="1"/>
</dbReference>
<dbReference type="Gene3D" id="4.10.75.10">
    <property type="entry name" value="Elafin-like"/>
    <property type="match status" value="1"/>
</dbReference>
<sequence length="69" mass="7317">MIDHHHHARAAETGQQKSGMCPPRQKGSMGVCANLCEWDSNCPGSEKCCSNACGGRACQPQSPKIPPPV</sequence>
<comment type="caution">
    <text evidence="3">The sequence shown here is derived from an EMBL/GenBank/DDBJ whole genome shotgun (WGS) entry which is preliminary data.</text>
</comment>
<accession>A0A9X6NF94</accession>
<dbReference type="EMBL" id="MTYJ01000291">
    <property type="protein sequence ID" value="OWA52892.1"/>
    <property type="molecule type" value="Genomic_DNA"/>
</dbReference>
<dbReference type="InterPro" id="IPR008197">
    <property type="entry name" value="WAP_dom"/>
</dbReference>
<dbReference type="OrthoDB" id="4473401at2759"/>
<dbReference type="InterPro" id="IPR036645">
    <property type="entry name" value="Elafin-like_sf"/>
</dbReference>
<reference evidence="4" key="1">
    <citation type="submission" date="2017-01" db="EMBL/GenBank/DDBJ databases">
        <title>Comparative genomics of anhydrobiosis in the tardigrade Hypsibius dujardini.</title>
        <authorList>
            <person name="Yoshida Y."/>
            <person name="Koutsovoulos G."/>
            <person name="Laetsch D."/>
            <person name="Stevens L."/>
            <person name="Kumar S."/>
            <person name="Horikawa D."/>
            <person name="Ishino K."/>
            <person name="Komine S."/>
            <person name="Tomita M."/>
            <person name="Blaxter M."/>
            <person name="Arakawa K."/>
        </authorList>
    </citation>
    <scope>NUCLEOTIDE SEQUENCE [LARGE SCALE GENOMIC DNA]</scope>
    <source>
        <strain evidence="4">Z151</strain>
    </source>
</reference>
<feature type="domain" description="WAP" evidence="2">
    <location>
        <begin position="14"/>
        <end position="61"/>
    </location>
</feature>
<name>A0A9X6NF94_HYPEX</name>
<organism evidence="3 4">
    <name type="scientific">Hypsibius exemplaris</name>
    <name type="common">Freshwater tardigrade</name>
    <dbReference type="NCBI Taxonomy" id="2072580"/>
    <lineage>
        <taxon>Eukaryota</taxon>
        <taxon>Metazoa</taxon>
        <taxon>Ecdysozoa</taxon>
        <taxon>Tardigrada</taxon>
        <taxon>Eutardigrada</taxon>
        <taxon>Parachela</taxon>
        <taxon>Hypsibioidea</taxon>
        <taxon>Hypsibiidae</taxon>
        <taxon>Hypsibius</taxon>
    </lineage>
</organism>
<dbReference type="AlphaFoldDB" id="A0A9X6NF94"/>
<evidence type="ECO:0000313" key="3">
    <source>
        <dbReference type="EMBL" id="OWA52892.1"/>
    </source>
</evidence>
<protein>
    <recommendedName>
        <fullName evidence="2">WAP domain-containing protein</fullName>
    </recommendedName>
</protein>
<dbReference type="PRINTS" id="PR00003">
    <property type="entry name" value="4DISULPHCORE"/>
</dbReference>
<gene>
    <name evidence="3" type="ORF">BV898_17333</name>
</gene>
<dbReference type="Proteomes" id="UP000192578">
    <property type="component" value="Unassembled WGS sequence"/>
</dbReference>
<dbReference type="SUPFAM" id="SSF57256">
    <property type="entry name" value="Elafin-like"/>
    <property type="match status" value="1"/>
</dbReference>
<evidence type="ECO:0000313" key="4">
    <source>
        <dbReference type="Proteomes" id="UP000192578"/>
    </source>
</evidence>
<dbReference type="Pfam" id="PF00095">
    <property type="entry name" value="WAP"/>
    <property type="match status" value="1"/>
</dbReference>
<dbReference type="GO" id="GO:0030414">
    <property type="term" value="F:peptidase inhibitor activity"/>
    <property type="evidence" value="ECO:0007669"/>
    <property type="project" value="InterPro"/>
</dbReference>
<dbReference type="GO" id="GO:0005576">
    <property type="term" value="C:extracellular region"/>
    <property type="evidence" value="ECO:0007669"/>
    <property type="project" value="InterPro"/>
</dbReference>
<feature type="region of interest" description="Disordered" evidence="1">
    <location>
        <begin position="1"/>
        <end position="26"/>
    </location>
</feature>
<evidence type="ECO:0000256" key="1">
    <source>
        <dbReference type="SAM" id="MobiDB-lite"/>
    </source>
</evidence>
<keyword evidence="4" id="KW-1185">Reference proteome</keyword>
<evidence type="ECO:0000259" key="2">
    <source>
        <dbReference type="PROSITE" id="PS51390"/>
    </source>
</evidence>
<proteinExistence type="predicted"/>